<protein>
    <submittedName>
        <fullName evidence="3">Uncharacterized protein</fullName>
    </submittedName>
</protein>
<keyword evidence="2" id="KW-1185">Reference proteome</keyword>
<name>A0A915KD03_ROMCU</name>
<dbReference type="AlphaFoldDB" id="A0A915KD03"/>
<evidence type="ECO:0000256" key="1">
    <source>
        <dbReference type="SAM" id="MobiDB-lite"/>
    </source>
</evidence>
<accession>A0A915KD03</accession>
<proteinExistence type="predicted"/>
<dbReference type="WBParaSite" id="nRc.2.0.1.t36260-RA">
    <property type="protein sequence ID" value="nRc.2.0.1.t36260-RA"/>
    <property type="gene ID" value="nRc.2.0.1.g36260"/>
</dbReference>
<sequence>MGQLGALYNLVTEDATFSKRSNSNFSPASGLRRGSSSTRKFPSSWLARHSRHWSTKLLTKISACWALSIVADDFSRSPFDMTRIFSYKAPFRPLSFWAILVQLSGGSRRR</sequence>
<dbReference type="Proteomes" id="UP000887565">
    <property type="component" value="Unplaced"/>
</dbReference>
<organism evidence="2 3">
    <name type="scientific">Romanomermis culicivorax</name>
    <name type="common">Nematode worm</name>
    <dbReference type="NCBI Taxonomy" id="13658"/>
    <lineage>
        <taxon>Eukaryota</taxon>
        <taxon>Metazoa</taxon>
        <taxon>Ecdysozoa</taxon>
        <taxon>Nematoda</taxon>
        <taxon>Enoplea</taxon>
        <taxon>Dorylaimia</taxon>
        <taxon>Mermithida</taxon>
        <taxon>Mermithoidea</taxon>
        <taxon>Mermithidae</taxon>
        <taxon>Romanomermis</taxon>
    </lineage>
</organism>
<evidence type="ECO:0000313" key="3">
    <source>
        <dbReference type="WBParaSite" id="nRc.2.0.1.t36260-RA"/>
    </source>
</evidence>
<evidence type="ECO:0000313" key="2">
    <source>
        <dbReference type="Proteomes" id="UP000887565"/>
    </source>
</evidence>
<reference evidence="3" key="1">
    <citation type="submission" date="2022-11" db="UniProtKB">
        <authorList>
            <consortium name="WormBaseParasite"/>
        </authorList>
    </citation>
    <scope>IDENTIFICATION</scope>
</reference>
<feature type="region of interest" description="Disordered" evidence="1">
    <location>
        <begin position="20"/>
        <end position="41"/>
    </location>
</feature>